<dbReference type="Gene3D" id="3.30.70.20">
    <property type="match status" value="1"/>
</dbReference>
<keyword evidence="5" id="KW-0411">Iron-sulfur</keyword>
<evidence type="ECO:0000256" key="11">
    <source>
        <dbReference type="ARBA" id="ARBA00049714"/>
    </source>
</evidence>
<keyword evidence="3" id="KW-0560">Oxidoreductase</keyword>
<evidence type="ECO:0000313" key="14">
    <source>
        <dbReference type="EMBL" id="ANZ44438.1"/>
    </source>
</evidence>
<dbReference type="GO" id="GO:0005737">
    <property type="term" value="C:cytoplasm"/>
    <property type="evidence" value="ECO:0007669"/>
    <property type="project" value="InterPro"/>
</dbReference>
<dbReference type="PROSITE" id="PS51379">
    <property type="entry name" value="4FE4S_FER_2"/>
    <property type="match status" value="2"/>
</dbReference>
<dbReference type="GO" id="GO:0002058">
    <property type="term" value="F:uracil binding"/>
    <property type="evidence" value="ECO:0007669"/>
    <property type="project" value="TreeGrafter"/>
</dbReference>
<evidence type="ECO:0000256" key="2">
    <source>
        <dbReference type="ARBA" id="ARBA00022723"/>
    </source>
</evidence>
<dbReference type="KEGG" id="cpor:BED41_04640"/>
<keyword evidence="15" id="KW-1185">Reference proteome</keyword>
<dbReference type="GO" id="GO:0004159">
    <property type="term" value="F:dihydropyrimidine dehydrogenase (NAD+) activity"/>
    <property type="evidence" value="ECO:0007669"/>
    <property type="project" value="UniProtKB-EC"/>
</dbReference>
<dbReference type="GeneID" id="83057141"/>
<evidence type="ECO:0000256" key="9">
    <source>
        <dbReference type="ARBA" id="ARBA00048792"/>
    </source>
</evidence>
<dbReference type="RefSeq" id="WP_066743564.1">
    <property type="nucleotide sequence ID" value="NZ_CP016757.1"/>
</dbReference>
<dbReference type="GO" id="GO:0050661">
    <property type="term" value="F:NADP binding"/>
    <property type="evidence" value="ECO:0007669"/>
    <property type="project" value="TreeGrafter"/>
</dbReference>
<dbReference type="PANTHER" id="PTHR43073">
    <property type="entry name" value="DIHYDROPYRIMIDINE DEHYDROGENASE [NADP(+)]"/>
    <property type="match status" value="1"/>
</dbReference>
<dbReference type="SUPFAM" id="SSF51395">
    <property type="entry name" value="FMN-linked oxidoreductases"/>
    <property type="match status" value="1"/>
</dbReference>
<comment type="similarity">
    <text evidence="1">Belongs to the dihydropyrimidine dehydrogenase family.</text>
</comment>
<dbReference type="InterPro" id="IPR017896">
    <property type="entry name" value="4Fe4S_Fe-S-bd"/>
</dbReference>
<organism evidence="14 15">
    <name type="scientific">Cloacibacillus porcorum</name>
    <dbReference type="NCBI Taxonomy" id="1197717"/>
    <lineage>
        <taxon>Bacteria</taxon>
        <taxon>Thermotogati</taxon>
        <taxon>Synergistota</taxon>
        <taxon>Synergistia</taxon>
        <taxon>Synergistales</taxon>
        <taxon>Synergistaceae</taxon>
        <taxon>Cloacibacillus</taxon>
    </lineage>
</organism>
<evidence type="ECO:0000256" key="5">
    <source>
        <dbReference type="ARBA" id="ARBA00023014"/>
    </source>
</evidence>
<evidence type="ECO:0000259" key="13">
    <source>
        <dbReference type="PROSITE" id="PS51379"/>
    </source>
</evidence>
<dbReference type="Proteomes" id="UP000093044">
    <property type="component" value="Chromosome"/>
</dbReference>
<dbReference type="InterPro" id="IPR005720">
    <property type="entry name" value="Dihydroorotate_DH_cat"/>
</dbReference>
<dbReference type="GO" id="GO:0006210">
    <property type="term" value="P:thymine catabolic process"/>
    <property type="evidence" value="ECO:0007669"/>
    <property type="project" value="TreeGrafter"/>
</dbReference>
<dbReference type="EC" id="1.3.1.1" evidence="12"/>
<dbReference type="GO" id="GO:0046872">
    <property type="term" value="F:metal ion binding"/>
    <property type="evidence" value="ECO:0007669"/>
    <property type="project" value="UniProtKB-KW"/>
</dbReference>
<sequence length="407" mass="43431">MRENLRTNFLGIEMPNPFMLASAPPARDREMIDRAFQAGWGGAVIKTLTQYTGAEGDEIRDVSPRIFPIRGMGGEFKNAVFGYMNIELTSQKTNEESCEDISFLKKRWPDRAVIASILYGHAPIKEKWQRAAADCELAGADAIELNFSCPHGCSEIGSGVSIGGNPAKIKEILGWVKEATKLPLITKLTVLSDIVYAAALSEEHGADAVCAINTVSSMPGIDLENFRPRLNVGGVGTAGGLSGHMIKPIALRSVLEIARAVKIPISGSGGIYDWHDAAEFILAGASTLQICSAVMEHGYGIIGGLCSGLSAYMERMGFEDIEAFRGKALGSIVHHADIDRGRLFKPSLDLIKCSCCGRCAVSCRDAGYQAISLSRGGISIDLDKCTGCGLCYGLCPSEALTPVGVHV</sequence>
<dbReference type="NCBIfam" id="NF006183">
    <property type="entry name" value="PRK08318.1"/>
    <property type="match status" value="1"/>
</dbReference>
<evidence type="ECO:0000313" key="15">
    <source>
        <dbReference type="Proteomes" id="UP000093044"/>
    </source>
</evidence>
<proteinExistence type="inferred from homology"/>
<dbReference type="FunFam" id="3.20.20.70:FF:000027">
    <property type="entry name" value="Dihydropyrimidine dehydrogenase [NADP(+)]"/>
    <property type="match status" value="1"/>
</dbReference>
<dbReference type="Pfam" id="PF14697">
    <property type="entry name" value="Fer4_21"/>
    <property type="match status" value="1"/>
</dbReference>
<evidence type="ECO:0000256" key="3">
    <source>
        <dbReference type="ARBA" id="ARBA00023002"/>
    </source>
</evidence>
<dbReference type="EMBL" id="CP016757">
    <property type="protein sequence ID" value="ANZ44438.1"/>
    <property type="molecule type" value="Genomic_DNA"/>
</dbReference>
<name>A0A1B2I383_9BACT</name>
<dbReference type="STRING" id="1197717.BED41_04640"/>
<evidence type="ECO:0000256" key="12">
    <source>
        <dbReference type="ARBA" id="ARBA00049728"/>
    </source>
</evidence>
<comment type="function">
    <text evidence="10">Involved in pyrimidine base degradation. Catalyzes physiologically the reduction of uracil to 5,6-dihydrouracil (DHU) by using NADH as a specific cosubstrate. It also catalyzes the reverse reaction and the reduction of thymine to 5,6-dihydrothymine (DHT).</text>
</comment>
<comment type="subunit">
    <text evidence="11">Heterotetramer of 2 PreA and 2 PreT subunits.</text>
</comment>
<feature type="domain" description="4Fe-4S ferredoxin-type" evidence="13">
    <location>
        <begin position="376"/>
        <end position="405"/>
    </location>
</feature>
<dbReference type="PANTHER" id="PTHR43073:SF2">
    <property type="entry name" value="DIHYDROPYRIMIDINE DEHYDROGENASE [NADP(+)]"/>
    <property type="match status" value="1"/>
</dbReference>
<dbReference type="InterPro" id="IPR013785">
    <property type="entry name" value="Aldolase_TIM"/>
</dbReference>
<dbReference type="GO" id="GO:0051536">
    <property type="term" value="F:iron-sulfur cluster binding"/>
    <property type="evidence" value="ECO:0007669"/>
    <property type="project" value="UniProtKB-KW"/>
</dbReference>
<dbReference type="GO" id="GO:0006212">
    <property type="term" value="P:uracil catabolic process"/>
    <property type="evidence" value="ECO:0007669"/>
    <property type="project" value="TreeGrafter"/>
</dbReference>
<protein>
    <recommendedName>
        <fullName evidence="12">dihydrouracil dehydrogenase (NAD(+))</fullName>
        <ecNumber evidence="12">1.3.1.1</ecNumber>
    </recommendedName>
    <alternativeName>
        <fullName evidence="7">Dihydrothymine dehydrogenase</fullName>
    </alternativeName>
    <alternativeName>
        <fullName evidence="6">Dihydrouracil dehydrogenase</fullName>
    </alternativeName>
</protein>
<dbReference type="Gene3D" id="3.20.20.70">
    <property type="entry name" value="Aldolase class I"/>
    <property type="match status" value="1"/>
</dbReference>
<evidence type="ECO:0000256" key="8">
    <source>
        <dbReference type="ARBA" id="ARBA00047685"/>
    </source>
</evidence>
<evidence type="ECO:0000256" key="10">
    <source>
        <dbReference type="ARBA" id="ARBA00049578"/>
    </source>
</evidence>
<comment type="catalytic activity">
    <reaction evidence="9">
        <text>5,6-dihydrouracil + NAD(+) = uracil + NADH + H(+)</text>
        <dbReference type="Rhea" id="RHEA:20189"/>
        <dbReference type="ChEBI" id="CHEBI:15378"/>
        <dbReference type="ChEBI" id="CHEBI:15901"/>
        <dbReference type="ChEBI" id="CHEBI:17568"/>
        <dbReference type="ChEBI" id="CHEBI:57540"/>
        <dbReference type="ChEBI" id="CHEBI:57945"/>
        <dbReference type="EC" id="1.3.1.1"/>
    </reaction>
</comment>
<gene>
    <name evidence="14" type="ORF">BED41_04640</name>
</gene>
<dbReference type="OrthoDB" id="9794954at2"/>
<evidence type="ECO:0000256" key="6">
    <source>
        <dbReference type="ARBA" id="ARBA00030119"/>
    </source>
</evidence>
<accession>A0A1B2I383</accession>
<evidence type="ECO:0000256" key="7">
    <source>
        <dbReference type="ARBA" id="ARBA00032722"/>
    </source>
</evidence>
<keyword evidence="2" id="KW-0479">Metal-binding</keyword>
<dbReference type="SUPFAM" id="SSF54862">
    <property type="entry name" value="4Fe-4S ferredoxins"/>
    <property type="match status" value="1"/>
</dbReference>
<evidence type="ECO:0000256" key="1">
    <source>
        <dbReference type="ARBA" id="ARBA00010804"/>
    </source>
</evidence>
<dbReference type="AlphaFoldDB" id="A0A1B2I383"/>
<dbReference type="PROSITE" id="PS00198">
    <property type="entry name" value="4FE4S_FER_1"/>
    <property type="match status" value="1"/>
</dbReference>
<keyword evidence="4" id="KW-0408">Iron</keyword>
<reference evidence="14" key="1">
    <citation type="submission" date="2016-08" db="EMBL/GenBank/DDBJ databases">
        <title>Complete genome of Cloacibacillus porcorum.</title>
        <authorList>
            <person name="Looft T."/>
            <person name="Bayles D.O."/>
            <person name="Alt D.P."/>
        </authorList>
    </citation>
    <scope>NUCLEOTIDE SEQUENCE [LARGE SCALE GENOMIC DNA]</scope>
    <source>
        <strain evidence="14">CL-84</strain>
    </source>
</reference>
<dbReference type="InterPro" id="IPR017900">
    <property type="entry name" value="4Fe4S_Fe_S_CS"/>
</dbReference>
<comment type="catalytic activity">
    <reaction evidence="8">
        <text>5,6-dihydrothymine + NAD(+) = thymine + NADH + H(+)</text>
        <dbReference type="Rhea" id="RHEA:28791"/>
        <dbReference type="ChEBI" id="CHEBI:15378"/>
        <dbReference type="ChEBI" id="CHEBI:17821"/>
        <dbReference type="ChEBI" id="CHEBI:27468"/>
        <dbReference type="ChEBI" id="CHEBI:57540"/>
        <dbReference type="ChEBI" id="CHEBI:57945"/>
        <dbReference type="EC" id="1.3.1.1"/>
    </reaction>
</comment>
<evidence type="ECO:0000256" key="4">
    <source>
        <dbReference type="ARBA" id="ARBA00023004"/>
    </source>
</evidence>
<dbReference type="Pfam" id="PF01180">
    <property type="entry name" value="DHO_dh"/>
    <property type="match status" value="1"/>
</dbReference>
<feature type="domain" description="4Fe-4S ferredoxin-type" evidence="13">
    <location>
        <begin position="344"/>
        <end position="373"/>
    </location>
</feature>